<feature type="transmembrane region" description="Helical" evidence="9">
    <location>
        <begin position="146"/>
        <end position="167"/>
    </location>
</feature>
<evidence type="ECO:0000256" key="7">
    <source>
        <dbReference type="ARBA" id="ARBA00022989"/>
    </source>
</evidence>
<dbReference type="NCBIfam" id="TIGR00796">
    <property type="entry name" value="livcs"/>
    <property type="match status" value="1"/>
</dbReference>
<evidence type="ECO:0000256" key="4">
    <source>
        <dbReference type="ARBA" id="ARBA00022475"/>
    </source>
</evidence>
<feature type="transmembrane region" description="Helical" evidence="9">
    <location>
        <begin position="220"/>
        <end position="244"/>
    </location>
</feature>
<evidence type="ECO:0000256" key="5">
    <source>
        <dbReference type="ARBA" id="ARBA00022692"/>
    </source>
</evidence>
<feature type="transmembrane region" description="Helical" evidence="9">
    <location>
        <begin position="75"/>
        <end position="96"/>
    </location>
</feature>
<dbReference type="InterPro" id="IPR004685">
    <property type="entry name" value="Brnchd-chn_aa_trnsp_Livcs"/>
</dbReference>
<keyword evidence="3 9" id="KW-0813">Transport</keyword>
<keyword evidence="7 9" id="KW-1133">Transmembrane helix</keyword>
<feature type="transmembrane region" description="Helical" evidence="9">
    <location>
        <begin position="7"/>
        <end position="26"/>
    </location>
</feature>
<evidence type="ECO:0000256" key="1">
    <source>
        <dbReference type="ARBA" id="ARBA00004651"/>
    </source>
</evidence>
<dbReference type="GO" id="GO:0015818">
    <property type="term" value="P:isoleucine transport"/>
    <property type="evidence" value="ECO:0007669"/>
    <property type="project" value="TreeGrafter"/>
</dbReference>
<dbReference type="GO" id="GO:0015188">
    <property type="term" value="F:L-isoleucine transmembrane transporter activity"/>
    <property type="evidence" value="ECO:0007669"/>
    <property type="project" value="TreeGrafter"/>
</dbReference>
<accession>A0A2T3QGG9</accession>
<dbReference type="AlphaFoldDB" id="A0A2T3QGG9"/>
<feature type="transmembrane region" description="Helical" evidence="9">
    <location>
        <begin position="313"/>
        <end position="329"/>
    </location>
</feature>
<reference evidence="10 11" key="1">
    <citation type="submission" date="2018-06" db="EMBL/GenBank/DDBJ databases">
        <authorList>
            <consortium name="Pathogen Informatics"/>
            <person name="Doyle S."/>
        </authorList>
    </citation>
    <scope>NUCLEOTIDE SEQUENCE [LARGE SCALE GENOMIC DNA]</scope>
    <source>
        <strain evidence="10 11">NCTC11647</strain>
    </source>
</reference>
<proteinExistence type="inferred from homology"/>
<feature type="transmembrane region" description="Helical" evidence="9">
    <location>
        <begin position="335"/>
        <end position="353"/>
    </location>
</feature>
<name>A0A2T3QGG9_PHODM</name>
<evidence type="ECO:0000256" key="2">
    <source>
        <dbReference type="ARBA" id="ARBA00008540"/>
    </source>
</evidence>
<dbReference type="PANTHER" id="PTHR30588">
    <property type="entry name" value="BRANCHED-CHAIN AMINO ACID TRANSPORT SYSTEM 2 CARRIER PROTEIN"/>
    <property type="match status" value="1"/>
</dbReference>
<protein>
    <recommendedName>
        <fullName evidence="9">Branched-chain amino acid transport system carrier protein</fullName>
    </recommendedName>
</protein>
<dbReference type="Proteomes" id="UP000251647">
    <property type="component" value="Unassembled WGS sequence"/>
</dbReference>
<evidence type="ECO:0000256" key="9">
    <source>
        <dbReference type="RuleBase" id="RU362122"/>
    </source>
</evidence>
<evidence type="ECO:0000256" key="6">
    <source>
        <dbReference type="ARBA" id="ARBA00022970"/>
    </source>
</evidence>
<feature type="transmembrane region" description="Helical" evidence="9">
    <location>
        <begin position="187"/>
        <end position="208"/>
    </location>
</feature>
<dbReference type="GO" id="GO:0015190">
    <property type="term" value="F:L-leucine transmembrane transporter activity"/>
    <property type="evidence" value="ECO:0007669"/>
    <property type="project" value="TreeGrafter"/>
</dbReference>
<dbReference type="GO" id="GO:0005886">
    <property type="term" value="C:plasma membrane"/>
    <property type="evidence" value="ECO:0007669"/>
    <property type="project" value="UniProtKB-SubCell"/>
</dbReference>
<keyword evidence="6 9" id="KW-0029">Amino-acid transport</keyword>
<evidence type="ECO:0000256" key="8">
    <source>
        <dbReference type="ARBA" id="ARBA00023136"/>
    </source>
</evidence>
<comment type="subcellular location">
    <subcellularLocation>
        <location evidence="9">Cell inner membrane</location>
        <topology evidence="9">Multi-pass membrane protein</topology>
    </subcellularLocation>
    <subcellularLocation>
        <location evidence="1">Cell membrane</location>
        <topology evidence="1">Multi-pass membrane protein</topology>
    </subcellularLocation>
</comment>
<evidence type="ECO:0000256" key="3">
    <source>
        <dbReference type="ARBA" id="ARBA00022448"/>
    </source>
</evidence>
<dbReference type="GO" id="GO:0015820">
    <property type="term" value="P:L-leucine transport"/>
    <property type="evidence" value="ECO:0007669"/>
    <property type="project" value="TreeGrafter"/>
</dbReference>
<dbReference type="GO" id="GO:0005304">
    <property type="term" value="F:L-valine transmembrane transporter activity"/>
    <property type="evidence" value="ECO:0007669"/>
    <property type="project" value="TreeGrafter"/>
</dbReference>
<feature type="transmembrane region" description="Helical" evidence="9">
    <location>
        <begin position="365"/>
        <end position="385"/>
    </location>
</feature>
<keyword evidence="5 9" id="KW-0812">Transmembrane</keyword>
<feature type="transmembrane region" description="Helical" evidence="9">
    <location>
        <begin position="116"/>
        <end position="134"/>
    </location>
</feature>
<feature type="transmembrane region" description="Helical" evidence="9">
    <location>
        <begin position="270"/>
        <end position="293"/>
    </location>
</feature>
<keyword evidence="4" id="KW-1003">Cell membrane</keyword>
<dbReference type="EMBL" id="UATL01000001">
    <property type="protein sequence ID" value="SPY27032.1"/>
    <property type="molecule type" value="Genomic_DNA"/>
</dbReference>
<dbReference type="Pfam" id="PF05525">
    <property type="entry name" value="Branch_AA_trans"/>
    <property type="match status" value="1"/>
</dbReference>
<gene>
    <name evidence="10" type="primary">brnQ_1</name>
    <name evidence="10" type="ORF">NCTC11647_00033</name>
</gene>
<dbReference type="OrthoDB" id="9783920at2"/>
<sequence length="440" mass="46267">MLSARNIAALGFMTFAMYLGAGNLIFPPFLGYQAGDNFMSGMMGFLLTGVGLPALALVMVALVKGSDNLTAALPKPLATAFWVMVFIVIGPAFVIPRAITVAYQFSFAPFLGDNSALVPFSIAFCLIVVLFSLFPGKLVDTVGKWLTPALLAILAVMAVFAFLFPMGKVEMATGPYVNGAFAEGLTQGYMTMDALGSIGFGWVIFRAIKSMGVDCPRATAKYTLMAAAMYAAAMAAVYLSLAYIGTNSANLGVEFTNGGEILTAFTNLHFGAFGTMLLGVVMVLACLTTAIGVTTAGSEFYSRTFSKVTYSKSVWVTMILAGMIANVGLEQLLAITLPAVVALHPIAIALLLIAPLRKQLSSTMVLVAVATAAGFGIVDATHILGAMPEAVTAWCEHNLPLYHYYASWVVPTVVIIGLGWGVSAVNASRTAPEQVVCDNS</sequence>
<dbReference type="PANTHER" id="PTHR30588:SF0">
    <property type="entry name" value="BRANCHED-CHAIN AMINO ACID PERMEASE BRNQ"/>
    <property type="match status" value="1"/>
</dbReference>
<comment type="function">
    <text evidence="9">Component of the transport system for branched-chain amino acids.</text>
</comment>
<evidence type="ECO:0000313" key="11">
    <source>
        <dbReference type="Proteomes" id="UP000251647"/>
    </source>
</evidence>
<dbReference type="RefSeq" id="WP_005301818.1">
    <property type="nucleotide sequence ID" value="NZ_PYOG01000024.1"/>
</dbReference>
<comment type="similarity">
    <text evidence="2 9">Belongs to the branched chain amino acid transporter family.</text>
</comment>
<feature type="transmembrane region" description="Helical" evidence="9">
    <location>
        <begin position="38"/>
        <end position="63"/>
    </location>
</feature>
<feature type="transmembrane region" description="Helical" evidence="9">
    <location>
        <begin position="405"/>
        <end position="425"/>
    </location>
</feature>
<keyword evidence="8 9" id="KW-0472">Membrane</keyword>
<evidence type="ECO:0000313" key="10">
    <source>
        <dbReference type="EMBL" id="SPY27032.1"/>
    </source>
</evidence>
<organism evidence="10 11">
    <name type="scientific">Photobacterium damselae</name>
    <dbReference type="NCBI Taxonomy" id="38293"/>
    <lineage>
        <taxon>Bacteria</taxon>
        <taxon>Pseudomonadati</taxon>
        <taxon>Pseudomonadota</taxon>
        <taxon>Gammaproteobacteria</taxon>
        <taxon>Vibrionales</taxon>
        <taxon>Vibrionaceae</taxon>
        <taxon>Photobacterium</taxon>
    </lineage>
</organism>